<keyword evidence="6" id="KW-1185">Reference proteome</keyword>
<dbReference type="SUPFAM" id="SSF50494">
    <property type="entry name" value="Trypsin-like serine proteases"/>
    <property type="match status" value="1"/>
</dbReference>
<accession>A0A5C8I753</accession>
<protein>
    <submittedName>
        <fullName evidence="5">S1 family peptidase</fullName>
    </submittedName>
</protein>
<dbReference type="EMBL" id="VRSX01000001">
    <property type="protein sequence ID" value="TXK14975.1"/>
    <property type="molecule type" value="Genomic_DNA"/>
</dbReference>
<gene>
    <name evidence="5" type="ORF">FVP74_00675</name>
</gene>
<evidence type="ECO:0000259" key="4">
    <source>
        <dbReference type="PROSITE" id="PS50240"/>
    </source>
</evidence>
<dbReference type="SMART" id="SM00020">
    <property type="entry name" value="Tryp_SPc"/>
    <property type="match status" value="1"/>
</dbReference>
<dbReference type="InterPro" id="IPR018114">
    <property type="entry name" value="TRYPSIN_HIS"/>
</dbReference>
<evidence type="ECO:0000313" key="5">
    <source>
        <dbReference type="EMBL" id="TXK14975.1"/>
    </source>
</evidence>
<keyword evidence="3" id="KW-0732">Signal</keyword>
<evidence type="ECO:0000313" key="6">
    <source>
        <dbReference type="Proteomes" id="UP000321949"/>
    </source>
</evidence>
<dbReference type="RefSeq" id="WP_147049804.1">
    <property type="nucleotide sequence ID" value="NZ_BKAH01000003.1"/>
</dbReference>
<dbReference type="PRINTS" id="PR00722">
    <property type="entry name" value="CHYMOTRYPSIN"/>
</dbReference>
<dbReference type="InterPro" id="IPR043504">
    <property type="entry name" value="Peptidase_S1_PA_chymotrypsin"/>
</dbReference>
<dbReference type="PANTHER" id="PTHR24276:SF98">
    <property type="entry name" value="FI18310P1-RELATED"/>
    <property type="match status" value="1"/>
</dbReference>
<dbReference type="InterPro" id="IPR009003">
    <property type="entry name" value="Peptidase_S1_PA"/>
</dbReference>
<dbReference type="InterPro" id="IPR050430">
    <property type="entry name" value="Peptidase_S1"/>
</dbReference>
<dbReference type="InterPro" id="IPR001254">
    <property type="entry name" value="Trypsin_dom"/>
</dbReference>
<sequence>MRTPAFGVAVAAALLLISVASPAQAITDGMPDGDDHPQVGLMVAFDEEGPAWRCSGTLISPTVYLTAGHCTYGATRVEIWFDDDLRDAAAVGYPNEGDVSGTPYTHPQYDDAAFYLYDVGVVVLDEPVILPEYGTLPTLDQLDPLAAKSGKKDVTFTSVGYGLQKSFPDAASWKNQAERLRMVSHPKLIQINTGFTGDASLLLSNNAHTGGTCYGDSGGPNFLGDSLVVAGVTSFGLNSACGGTGGVYRIDRADDLAFIGSFLD</sequence>
<dbReference type="PROSITE" id="PS50240">
    <property type="entry name" value="TRYPSIN_DOM"/>
    <property type="match status" value="1"/>
</dbReference>
<feature type="domain" description="Peptidase S1" evidence="4">
    <location>
        <begin position="26"/>
        <end position="264"/>
    </location>
</feature>
<dbReference type="PROSITE" id="PS00134">
    <property type="entry name" value="TRYPSIN_HIS"/>
    <property type="match status" value="1"/>
</dbReference>
<dbReference type="InterPro" id="IPR001314">
    <property type="entry name" value="Peptidase_S1A"/>
</dbReference>
<proteinExistence type="inferred from homology"/>
<reference evidence="5 6" key="1">
    <citation type="submission" date="2019-08" db="EMBL/GenBank/DDBJ databases">
        <authorList>
            <person name="Dong K."/>
        </authorList>
    </citation>
    <scope>NUCLEOTIDE SEQUENCE [LARGE SCALE GENOMIC DNA]</scope>
    <source>
        <strain evidence="5 6">K-1</strain>
    </source>
</reference>
<keyword evidence="2" id="KW-1015">Disulfide bond</keyword>
<comment type="similarity">
    <text evidence="1">Belongs to the peptidase S1 family.</text>
</comment>
<dbReference type="Pfam" id="PF00089">
    <property type="entry name" value="Trypsin"/>
    <property type="match status" value="1"/>
</dbReference>
<feature type="chain" id="PRO_5022968674" evidence="3">
    <location>
        <begin position="26"/>
        <end position="264"/>
    </location>
</feature>
<dbReference type="Gene3D" id="2.40.10.10">
    <property type="entry name" value="Trypsin-like serine proteases"/>
    <property type="match status" value="2"/>
</dbReference>
<name>A0A5C8I753_9MICO</name>
<evidence type="ECO:0000256" key="1">
    <source>
        <dbReference type="ARBA" id="ARBA00007664"/>
    </source>
</evidence>
<evidence type="ECO:0000256" key="3">
    <source>
        <dbReference type="SAM" id="SignalP"/>
    </source>
</evidence>
<dbReference type="AlphaFoldDB" id="A0A5C8I753"/>
<feature type="signal peptide" evidence="3">
    <location>
        <begin position="1"/>
        <end position="25"/>
    </location>
</feature>
<comment type="caution">
    <text evidence="5">The sequence shown here is derived from an EMBL/GenBank/DDBJ whole genome shotgun (WGS) entry which is preliminary data.</text>
</comment>
<dbReference type="GO" id="GO:0006508">
    <property type="term" value="P:proteolysis"/>
    <property type="evidence" value="ECO:0007669"/>
    <property type="project" value="InterPro"/>
</dbReference>
<organism evidence="5 6">
    <name type="scientific">Microbacterium saccharophilum</name>
    <dbReference type="NCBI Taxonomy" id="1213358"/>
    <lineage>
        <taxon>Bacteria</taxon>
        <taxon>Bacillati</taxon>
        <taxon>Actinomycetota</taxon>
        <taxon>Actinomycetes</taxon>
        <taxon>Micrococcales</taxon>
        <taxon>Microbacteriaceae</taxon>
        <taxon>Microbacterium</taxon>
    </lineage>
</organism>
<dbReference type="Proteomes" id="UP000321949">
    <property type="component" value="Unassembled WGS sequence"/>
</dbReference>
<dbReference type="GO" id="GO:0004252">
    <property type="term" value="F:serine-type endopeptidase activity"/>
    <property type="evidence" value="ECO:0007669"/>
    <property type="project" value="InterPro"/>
</dbReference>
<evidence type="ECO:0000256" key="2">
    <source>
        <dbReference type="ARBA" id="ARBA00023157"/>
    </source>
</evidence>
<dbReference type="OrthoDB" id="3657335at2"/>
<dbReference type="PANTHER" id="PTHR24276">
    <property type="entry name" value="POLYSERASE-RELATED"/>
    <property type="match status" value="1"/>
</dbReference>